<evidence type="ECO:0000313" key="3">
    <source>
        <dbReference type="Proteomes" id="UP000316852"/>
    </source>
</evidence>
<dbReference type="SUPFAM" id="SSF49265">
    <property type="entry name" value="Fibronectin type III"/>
    <property type="match status" value="1"/>
</dbReference>
<evidence type="ECO:0000259" key="1">
    <source>
        <dbReference type="SMART" id="SM00060"/>
    </source>
</evidence>
<name>A0A538TBI1_UNCEI</name>
<dbReference type="Gene3D" id="2.60.40.4070">
    <property type="match status" value="1"/>
</dbReference>
<dbReference type="Proteomes" id="UP000316852">
    <property type="component" value="Unassembled WGS sequence"/>
</dbReference>
<comment type="caution">
    <text evidence="2">The sequence shown here is derived from an EMBL/GenBank/DDBJ whole genome shotgun (WGS) entry which is preliminary data.</text>
</comment>
<dbReference type="SMART" id="SM00060">
    <property type="entry name" value="FN3"/>
    <property type="match status" value="2"/>
</dbReference>
<dbReference type="InterPro" id="IPR013783">
    <property type="entry name" value="Ig-like_fold"/>
</dbReference>
<dbReference type="CDD" id="cd00063">
    <property type="entry name" value="FN3"/>
    <property type="match status" value="2"/>
</dbReference>
<sequence length="323" mass="33983">MLAKNAHRRSAGGSCIAALVAAGALFGFADARAGFVGLTWTAPGDDGSIGTASTYELRYRTVGVTGVDTTSWWNAATSVPSVPAPRIAGTKEAFTVAGLDSGQTYYFIIRTSDEIPNWSAFSDLSVKVARETFTLATPQQFQALATPSSVTLSWSALAPDAGSESRMYRKGPGELSPRLLRALPITATSWTDTTVSPGLSYEYRLATFGGGQEGAPAIAGVTLPGVAAQIAETDIHGFPNPAHDNVTFRFAVGTGGTVRTRITVFDLMGHKICELVDGDLPPGEHSVSWDCRSTWGRAVAPGMYNVVLESPSGRSVEHLAILP</sequence>
<feature type="domain" description="Fibronectin type-III" evidence="1">
    <location>
        <begin position="20"/>
        <end position="119"/>
    </location>
</feature>
<protein>
    <recommendedName>
        <fullName evidence="1">Fibronectin type-III domain-containing protein</fullName>
    </recommendedName>
</protein>
<dbReference type="Gene3D" id="2.60.40.10">
    <property type="entry name" value="Immunoglobulins"/>
    <property type="match status" value="2"/>
</dbReference>
<feature type="domain" description="Fibronectin type-III" evidence="1">
    <location>
        <begin position="135"/>
        <end position="214"/>
    </location>
</feature>
<reference evidence="2 3" key="1">
    <citation type="journal article" date="2019" name="Nat. Microbiol.">
        <title>Mediterranean grassland soil C-N compound turnover is dependent on rainfall and depth, and is mediated by genomically divergent microorganisms.</title>
        <authorList>
            <person name="Diamond S."/>
            <person name="Andeer P.F."/>
            <person name="Li Z."/>
            <person name="Crits-Christoph A."/>
            <person name="Burstein D."/>
            <person name="Anantharaman K."/>
            <person name="Lane K.R."/>
            <person name="Thomas B.C."/>
            <person name="Pan C."/>
            <person name="Northen T.R."/>
            <person name="Banfield J.F."/>
        </authorList>
    </citation>
    <scope>NUCLEOTIDE SEQUENCE [LARGE SCALE GENOMIC DNA]</scope>
    <source>
        <strain evidence="2">WS_6</strain>
    </source>
</reference>
<organism evidence="2 3">
    <name type="scientific">Eiseniibacteriota bacterium</name>
    <dbReference type="NCBI Taxonomy" id="2212470"/>
    <lineage>
        <taxon>Bacteria</taxon>
        <taxon>Candidatus Eiseniibacteriota</taxon>
    </lineage>
</organism>
<accession>A0A538TBI1</accession>
<dbReference type="InterPro" id="IPR036116">
    <property type="entry name" value="FN3_sf"/>
</dbReference>
<evidence type="ECO:0000313" key="2">
    <source>
        <dbReference type="EMBL" id="TMQ60937.1"/>
    </source>
</evidence>
<proteinExistence type="predicted"/>
<dbReference type="AlphaFoldDB" id="A0A538TBI1"/>
<gene>
    <name evidence="2" type="ORF">E6K76_00335</name>
</gene>
<dbReference type="InterPro" id="IPR003961">
    <property type="entry name" value="FN3_dom"/>
</dbReference>
<dbReference type="EMBL" id="VBOW01000004">
    <property type="protein sequence ID" value="TMQ60937.1"/>
    <property type="molecule type" value="Genomic_DNA"/>
</dbReference>